<sequence>MDRWSGVLKVRLDPNSRNYYRVAASLCYSSTSKSLIVPCQNAIFFNGDRVEGTRNPVVERLSDLPKIAEVLVSKFGGSINAWVIEASIFNGPFAVYKDFIPSVNRYGEPKSYAPVGFPASTSTVSILSNCFEQAKNVISSGQRDPCSTCTSPSQPKTLILGFSKGGTVVNQLVTELGSLEYKSLANPTYVREQPVVKELSGGQGEVQIIPRTKEGLLNSISEIHYVDVGLNSSGAYITDQNVTRRISKRLADGAPGIRFLLHGTPRQWCDSRRDWIRHEKDKLCRLLESETQKSGGKLKVCERFYFADRLPDMQMHFEVIEEMDIS</sequence>
<evidence type="ECO:0000313" key="1">
    <source>
        <dbReference type="Proteomes" id="UP000504621"/>
    </source>
</evidence>
<dbReference type="AlphaFoldDB" id="A0A6J1A115"/>
<accession>A0A6J1A115</accession>
<dbReference type="PANTHER" id="PTHR31296">
    <property type="entry name" value="UPF0565 PROTEIN C2ORF69"/>
    <property type="match status" value="1"/>
</dbReference>
<dbReference type="InterPro" id="IPR018881">
    <property type="entry name" value="C2orf69_mit"/>
</dbReference>
<evidence type="ECO:0000313" key="2">
    <source>
        <dbReference type="RefSeq" id="XP_021280817.1"/>
    </source>
</evidence>
<proteinExistence type="predicted"/>
<keyword evidence="1" id="KW-1185">Reference proteome</keyword>
<gene>
    <name evidence="2" type="primary">LOC110414076</name>
</gene>
<reference evidence="2" key="1">
    <citation type="submission" date="2025-08" db="UniProtKB">
        <authorList>
            <consortium name="RefSeq"/>
        </authorList>
    </citation>
    <scope>IDENTIFICATION</scope>
    <source>
        <tissue evidence="2">Leaf</tissue>
    </source>
</reference>
<organism evidence="1 2">
    <name type="scientific">Herrania umbratica</name>
    <dbReference type="NCBI Taxonomy" id="108875"/>
    <lineage>
        <taxon>Eukaryota</taxon>
        <taxon>Viridiplantae</taxon>
        <taxon>Streptophyta</taxon>
        <taxon>Embryophyta</taxon>
        <taxon>Tracheophyta</taxon>
        <taxon>Spermatophyta</taxon>
        <taxon>Magnoliopsida</taxon>
        <taxon>eudicotyledons</taxon>
        <taxon>Gunneridae</taxon>
        <taxon>Pentapetalae</taxon>
        <taxon>rosids</taxon>
        <taxon>malvids</taxon>
        <taxon>Malvales</taxon>
        <taxon>Malvaceae</taxon>
        <taxon>Byttnerioideae</taxon>
        <taxon>Herrania</taxon>
    </lineage>
</organism>
<protein>
    <submittedName>
        <fullName evidence="2">Uncharacterized protein LOC110414076</fullName>
    </submittedName>
</protein>
<dbReference type="RefSeq" id="XP_021280817.1">
    <property type="nucleotide sequence ID" value="XM_021425142.1"/>
</dbReference>
<dbReference type="Proteomes" id="UP000504621">
    <property type="component" value="Unplaced"/>
</dbReference>
<dbReference type="GeneID" id="110414076"/>
<dbReference type="PANTHER" id="PTHR31296:SF1">
    <property type="entry name" value="MITOCHONDRIAL PROTEIN C2ORF69"/>
    <property type="match status" value="1"/>
</dbReference>
<dbReference type="OrthoDB" id="419333at2759"/>
<name>A0A6J1A115_9ROSI</name>
<dbReference type="GO" id="GO:0005739">
    <property type="term" value="C:mitochondrion"/>
    <property type="evidence" value="ECO:0007669"/>
    <property type="project" value="TreeGrafter"/>
</dbReference>
<dbReference type="Pfam" id="PF10561">
    <property type="entry name" value="C2orf69"/>
    <property type="match status" value="1"/>
</dbReference>